<dbReference type="GO" id="GO:0008168">
    <property type="term" value="F:methyltransferase activity"/>
    <property type="evidence" value="ECO:0007669"/>
    <property type="project" value="UniProtKB-KW"/>
</dbReference>
<evidence type="ECO:0000256" key="1">
    <source>
        <dbReference type="ARBA" id="ARBA00022884"/>
    </source>
</evidence>
<evidence type="ECO:0000313" key="5">
    <source>
        <dbReference type="EMBL" id="QEU12091.1"/>
    </source>
</evidence>
<keyword evidence="1 3" id="KW-0694">RNA-binding</keyword>
<dbReference type="Pfam" id="PF01728">
    <property type="entry name" value="FtsJ"/>
    <property type="match status" value="1"/>
</dbReference>
<dbReference type="EMBL" id="CP044108">
    <property type="protein sequence ID" value="QEU12091.1"/>
    <property type="molecule type" value="Genomic_DNA"/>
</dbReference>
<dbReference type="InterPro" id="IPR002877">
    <property type="entry name" value="RNA_MeTrfase_FtsJ_dom"/>
</dbReference>
<dbReference type="PANTHER" id="PTHR32319:SF0">
    <property type="entry name" value="BACTERIAL HEMOLYSIN-LIKE PROTEIN"/>
    <property type="match status" value="1"/>
</dbReference>
<comment type="similarity">
    <text evidence="2">Belongs to the TlyA family.</text>
</comment>
<evidence type="ECO:0000256" key="3">
    <source>
        <dbReference type="PROSITE-ProRule" id="PRU00182"/>
    </source>
</evidence>
<reference evidence="5 6" key="1">
    <citation type="submission" date="2019-09" db="EMBL/GenBank/DDBJ databases">
        <title>FDA dAtabase for Regulatory Grade micrObial Sequences (FDA-ARGOS): Supporting development and validation of Infectious Disease Dx tests.</title>
        <authorList>
            <person name="Sciortino C."/>
            <person name="Tallon L."/>
            <person name="Sadzewicz L."/>
            <person name="Vavikolanu K."/>
            <person name="Mehta A."/>
            <person name="Aluvathingal J."/>
            <person name="Nadendla S."/>
            <person name="Nandy P."/>
            <person name="Geyer C."/>
            <person name="Yan Y."/>
            <person name="Sichtig H."/>
        </authorList>
    </citation>
    <scope>NUCLEOTIDE SEQUENCE [LARGE SCALE GENOMIC DNA]</scope>
    <source>
        <strain evidence="5 6">FDAARGOS_640</strain>
    </source>
</reference>
<keyword evidence="5" id="KW-0808">Transferase</keyword>
<dbReference type="Proteomes" id="UP000323865">
    <property type="component" value="Chromosome"/>
</dbReference>
<evidence type="ECO:0000256" key="2">
    <source>
        <dbReference type="ARBA" id="ARBA00029460"/>
    </source>
</evidence>
<dbReference type="SUPFAM" id="SSF53335">
    <property type="entry name" value="S-adenosyl-L-methionine-dependent methyltransferases"/>
    <property type="match status" value="1"/>
</dbReference>
<dbReference type="SUPFAM" id="SSF55174">
    <property type="entry name" value="Alpha-L RNA-binding motif"/>
    <property type="match status" value="1"/>
</dbReference>
<sequence length="316" mass="33562">MPVSPKAPSKARSARYRANSSRRLATSAFTVPRLDAALFARGLAPSRTHARRIVEEERALVNGRLARKPSMSVCATDVLEVRGVPEGGEFASRAALKLEGTLERLGPCAPRIEGARVLDLGASTGGFSDVCLRRGARHVWAVDVGHGQLLARLDREERLANLEGTDARSLTRSVLAAAEPNGVGTPDLVVTDVSFISLTHILEVAAGLVEPGAPLLFMLKPQFEVGRARLPKSGVVTDPRAWRDALMSVAECARSVGLSLVAVHPSPLPGQDGNIEFFLLCEKLPFGTRAAEGECGMIEGALAEAEGCRREDCAGS</sequence>
<dbReference type="InterPro" id="IPR036986">
    <property type="entry name" value="S4_RNA-bd_sf"/>
</dbReference>
<dbReference type="GO" id="GO:0032259">
    <property type="term" value="P:methylation"/>
    <property type="evidence" value="ECO:0007669"/>
    <property type="project" value="UniProtKB-KW"/>
</dbReference>
<dbReference type="CDD" id="cd00165">
    <property type="entry name" value="S4"/>
    <property type="match status" value="1"/>
</dbReference>
<dbReference type="Gene3D" id="3.40.50.150">
    <property type="entry name" value="Vaccinia Virus protein VP39"/>
    <property type="match status" value="1"/>
</dbReference>
<dbReference type="Gene3D" id="3.10.290.10">
    <property type="entry name" value="RNA-binding S4 domain"/>
    <property type="match status" value="1"/>
</dbReference>
<dbReference type="InterPro" id="IPR047048">
    <property type="entry name" value="TlyA"/>
</dbReference>
<dbReference type="PROSITE" id="PS50889">
    <property type="entry name" value="S4"/>
    <property type="match status" value="1"/>
</dbReference>
<proteinExistence type="inferred from homology"/>
<dbReference type="CDD" id="cd02440">
    <property type="entry name" value="AdoMet_MTases"/>
    <property type="match status" value="1"/>
</dbReference>
<dbReference type="InterPro" id="IPR029063">
    <property type="entry name" value="SAM-dependent_MTases_sf"/>
</dbReference>
<evidence type="ECO:0000313" key="6">
    <source>
        <dbReference type="Proteomes" id="UP000323865"/>
    </source>
</evidence>
<dbReference type="Pfam" id="PF01479">
    <property type="entry name" value="S4"/>
    <property type="match status" value="1"/>
</dbReference>
<keyword evidence="6" id="KW-1185">Reference proteome</keyword>
<accession>A0ABX6A6T8</accession>
<organism evidence="5 6">
    <name type="scientific">Dermabacter vaginalis</name>
    <dbReference type="NCBI Taxonomy" id="1630135"/>
    <lineage>
        <taxon>Bacteria</taxon>
        <taxon>Bacillati</taxon>
        <taxon>Actinomycetota</taxon>
        <taxon>Actinomycetes</taxon>
        <taxon>Micrococcales</taxon>
        <taxon>Dermabacteraceae</taxon>
        <taxon>Dermabacter</taxon>
    </lineage>
</organism>
<dbReference type="SMART" id="SM00363">
    <property type="entry name" value="S4"/>
    <property type="match status" value="1"/>
</dbReference>
<feature type="domain" description="RNA-binding S4" evidence="4">
    <location>
        <begin position="32"/>
        <end position="92"/>
    </location>
</feature>
<name>A0ABX6A6T8_9MICO</name>
<dbReference type="PANTHER" id="PTHR32319">
    <property type="entry name" value="BACTERIAL HEMOLYSIN-LIKE PROTEIN"/>
    <property type="match status" value="1"/>
</dbReference>
<dbReference type="InterPro" id="IPR002942">
    <property type="entry name" value="S4_RNA-bd"/>
</dbReference>
<evidence type="ECO:0000259" key="4">
    <source>
        <dbReference type="SMART" id="SM00363"/>
    </source>
</evidence>
<keyword evidence="5" id="KW-0489">Methyltransferase</keyword>
<protein>
    <submittedName>
        <fullName evidence="5">TlyA family RNA methyltransferase</fullName>
    </submittedName>
</protein>
<gene>
    <name evidence="5" type="ORF">FOB48_07115</name>
</gene>